<organism evidence="2 3">
    <name type="scientific">Blastomyces percursus</name>
    <dbReference type="NCBI Taxonomy" id="1658174"/>
    <lineage>
        <taxon>Eukaryota</taxon>
        <taxon>Fungi</taxon>
        <taxon>Dikarya</taxon>
        <taxon>Ascomycota</taxon>
        <taxon>Pezizomycotina</taxon>
        <taxon>Eurotiomycetes</taxon>
        <taxon>Eurotiomycetidae</taxon>
        <taxon>Onygenales</taxon>
        <taxon>Ajellomycetaceae</taxon>
        <taxon>Blastomyces</taxon>
    </lineage>
</organism>
<gene>
    <name evidence="2" type="ORF">ACJ73_02358</name>
</gene>
<protein>
    <submittedName>
        <fullName evidence="2">Uncharacterized protein</fullName>
    </submittedName>
</protein>
<dbReference type="OrthoDB" id="4187561at2759"/>
<dbReference type="STRING" id="1658174.A0A1J9QBQ4"/>
<dbReference type="Proteomes" id="UP000242791">
    <property type="component" value="Unassembled WGS sequence"/>
</dbReference>
<evidence type="ECO:0000313" key="2">
    <source>
        <dbReference type="EMBL" id="OJD26270.1"/>
    </source>
</evidence>
<feature type="compositionally biased region" description="Basic and acidic residues" evidence="1">
    <location>
        <begin position="134"/>
        <end position="145"/>
    </location>
</feature>
<evidence type="ECO:0000313" key="3">
    <source>
        <dbReference type="Proteomes" id="UP000242791"/>
    </source>
</evidence>
<accession>A0A1J9QBQ4</accession>
<feature type="region of interest" description="Disordered" evidence="1">
    <location>
        <begin position="1"/>
        <end position="99"/>
    </location>
</feature>
<dbReference type="EMBL" id="LGTZ01000249">
    <property type="protein sequence ID" value="OJD26270.1"/>
    <property type="molecule type" value="Genomic_DNA"/>
</dbReference>
<feature type="compositionally biased region" description="Low complexity" evidence="1">
    <location>
        <begin position="53"/>
        <end position="66"/>
    </location>
</feature>
<keyword evidence="3" id="KW-1185">Reference proteome</keyword>
<feature type="region of interest" description="Disordered" evidence="1">
    <location>
        <begin position="121"/>
        <end position="197"/>
    </location>
</feature>
<feature type="compositionally biased region" description="Polar residues" evidence="1">
    <location>
        <begin position="1"/>
        <end position="46"/>
    </location>
</feature>
<feature type="compositionally biased region" description="Acidic residues" evidence="1">
    <location>
        <begin position="168"/>
        <end position="184"/>
    </location>
</feature>
<evidence type="ECO:0000256" key="1">
    <source>
        <dbReference type="SAM" id="MobiDB-lite"/>
    </source>
</evidence>
<comment type="caution">
    <text evidence="2">The sequence shown here is derived from an EMBL/GenBank/DDBJ whole genome shotgun (WGS) entry which is preliminary data.</text>
</comment>
<name>A0A1J9QBQ4_9EURO</name>
<proteinExistence type="predicted"/>
<dbReference type="VEuPathDB" id="FungiDB:ACJ73_02358"/>
<dbReference type="AlphaFoldDB" id="A0A1J9QBQ4"/>
<feature type="compositionally biased region" description="Polar residues" evidence="1">
    <location>
        <begin position="71"/>
        <end position="85"/>
    </location>
</feature>
<sequence>MSVQQPNPSAPNFPTTSARFPTSHSSTDLHSQYHHSQGQGPLTTIAASARPGANLSRSASLSNAQAMHHMPTQTPNSFAQAQVQGSPAPFPTGPLAAASTLPEQGIFPGIVHAHVRRGTDLGSGEAAVDGADGDSPHQHQQHHDQQQQQEQDLGNANGKKTNVFAVENGDEDEDEDDGDEDGEEDREKEWTWGADGLAEEERYYHDDHHHDDDDDGALPWL</sequence>
<reference evidence="2 3" key="1">
    <citation type="submission" date="2015-08" db="EMBL/GenBank/DDBJ databases">
        <title>Emmonsia species relationships and genome sequence.</title>
        <authorList>
            <person name="Cuomo C.A."/>
            <person name="Schwartz I.S."/>
            <person name="Kenyon C."/>
            <person name="De Hoog G.S."/>
            <person name="Govender N.P."/>
            <person name="Botha A."/>
            <person name="Moreno L."/>
            <person name="De Vries M."/>
            <person name="Munoz J.F."/>
            <person name="Stielow J.B."/>
        </authorList>
    </citation>
    <scope>NUCLEOTIDE SEQUENCE [LARGE SCALE GENOMIC DNA]</scope>
    <source>
        <strain evidence="2 3">EI222</strain>
    </source>
</reference>